<dbReference type="Pfam" id="PF13649">
    <property type="entry name" value="Methyltransf_25"/>
    <property type="match status" value="1"/>
</dbReference>
<feature type="domain" description="Methyltransferase" evidence="2">
    <location>
        <begin position="45"/>
        <end position="82"/>
    </location>
</feature>
<proteinExistence type="predicted"/>
<feature type="compositionally biased region" description="Polar residues" evidence="1">
    <location>
        <begin position="121"/>
        <end position="131"/>
    </location>
</feature>
<dbReference type="InterPro" id="IPR041698">
    <property type="entry name" value="Methyltransf_25"/>
</dbReference>
<evidence type="ECO:0000256" key="1">
    <source>
        <dbReference type="SAM" id="MobiDB-lite"/>
    </source>
</evidence>
<evidence type="ECO:0000259" key="2">
    <source>
        <dbReference type="Pfam" id="PF13649"/>
    </source>
</evidence>
<keyword evidence="4" id="KW-1185">Reference proteome</keyword>
<name>A0A918DQ53_9ACTN</name>
<sequence length="276" mass="28484">MPPKTAYHDALGDYFAEHAGISPYNAYTDRPAMLELAGDVAGARILDVGCGAGHYATELLARGAEVVGVDGSATLLDHARAPHLRSPACPENAGLLRSGARPRLRRPARTVPASEGFSYGEQAQRTGSGRFSISGKEGDGPRPVLRRAGSTAGAVERRRVGVPADLRPCQVPPRPKQRRRRTSPDPGQSRSAGTPTRLRGHPGQPGRVGPGGNPGRVAPGKTGRVAPGKTGRVAPGKTGRVGTSACGTPVQARGSDGYGVGSWEVQSVPSATTVSS</sequence>
<dbReference type="EMBL" id="BMNH01000020">
    <property type="protein sequence ID" value="GGO76695.1"/>
    <property type="molecule type" value="Genomic_DNA"/>
</dbReference>
<evidence type="ECO:0000313" key="3">
    <source>
        <dbReference type="EMBL" id="GGO76695.1"/>
    </source>
</evidence>
<dbReference type="SUPFAM" id="SSF53335">
    <property type="entry name" value="S-adenosyl-L-methionine-dependent methyltransferases"/>
    <property type="match status" value="1"/>
</dbReference>
<dbReference type="AlphaFoldDB" id="A0A918DQ53"/>
<organism evidence="3 4">
    <name type="scientific">Nonomuraea cavernae</name>
    <dbReference type="NCBI Taxonomy" id="2045107"/>
    <lineage>
        <taxon>Bacteria</taxon>
        <taxon>Bacillati</taxon>
        <taxon>Actinomycetota</taxon>
        <taxon>Actinomycetes</taxon>
        <taxon>Streptosporangiales</taxon>
        <taxon>Streptosporangiaceae</taxon>
        <taxon>Nonomuraea</taxon>
    </lineage>
</organism>
<feature type="region of interest" description="Disordered" evidence="1">
    <location>
        <begin position="90"/>
        <end position="276"/>
    </location>
</feature>
<reference evidence="3" key="1">
    <citation type="journal article" date="2014" name="Int. J. Syst. Evol. Microbiol.">
        <title>Complete genome sequence of Corynebacterium casei LMG S-19264T (=DSM 44701T), isolated from a smear-ripened cheese.</title>
        <authorList>
            <consortium name="US DOE Joint Genome Institute (JGI-PGF)"/>
            <person name="Walter F."/>
            <person name="Albersmeier A."/>
            <person name="Kalinowski J."/>
            <person name="Ruckert C."/>
        </authorList>
    </citation>
    <scope>NUCLEOTIDE SEQUENCE</scope>
    <source>
        <strain evidence="3">CGMCC 4.7368</strain>
    </source>
</reference>
<comment type="caution">
    <text evidence="3">The sequence shown here is derived from an EMBL/GenBank/DDBJ whole genome shotgun (WGS) entry which is preliminary data.</text>
</comment>
<protein>
    <recommendedName>
        <fullName evidence="2">Methyltransferase domain-containing protein</fullName>
    </recommendedName>
</protein>
<dbReference type="Proteomes" id="UP000646523">
    <property type="component" value="Unassembled WGS sequence"/>
</dbReference>
<accession>A0A918DQ53</accession>
<dbReference type="Gene3D" id="3.40.50.150">
    <property type="entry name" value="Vaccinia Virus protein VP39"/>
    <property type="match status" value="1"/>
</dbReference>
<evidence type="ECO:0000313" key="4">
    <source>
        <dbReference type="Proteomes" id="UP000646523"/>
    </source>
</evidence>
<gene>
    <name evidence="3" type="ORF">GCM10012289_54630</name>
</gene>
<feature type="compositionally biased region" description="Polar residues" evidence="1">
    <location>
        <begin position="264"/>
        <end position="276"/>
    </location>
</feature>
<feature type="compositionally biased region" description="Polar residues" evidence="1">
    <location>
        <begin position="185"/>
        <end position="194"/>
    </location>
</feature>
<reference evidence="3" key="2">
    <citation type="submission" date="2020-09" db="EMBL/GenBank/DDBJ databases">
        <authorList>
            <person name="Sun Q."/>
            <person name="Zhou Y."/>
        </authorList>
    </citation>
    <scope>NUCLEOTIDE SEQUENCE</scope>
    <source>
        <strain evidence="3">CGMCC 4.7368</strain>
    </source>
</reference>
<dbReference type="CDD" id="cd02440">
    <property type="entry name" value="AdoMet_MTases"/>
    <property type="match status" value="1"/>
</dbReference>
<dbReference type="InterPro" id="IPR029063">
    <property type="entry name" value="SAM-dependent_MTases_sf"/>
</dbReference>